<dbReference type="Pfam" id="PF01594">
    <property type="entry name" value="AI-2E_transport"/>
    <property type="match status" value="1"/>
</dbReference>
<comment type="caution">
    <text evidence="9">The sequence shown here is derived from an EMBL/GenBank/DDBJ whole genome shotgun (WGS) entry which is preliminary data.</text>
</comment>
<sequence>MQEFQKETSIKIASRLLILVLIVLICYTLQSIVVPILFALILSVLLLPICERLEKWGVGRAFASIISLIFAILIVLGIAYLVVSQTLTISQDTSEILNKIQSLLKSMLDWASDQFHVSSAEIMSRVEKELGNSFSTMGQFISTGLNSIGSSLTYFILIPVMIFFFLYYREFFKEFFFRIFVSKPKKEIEEVIRKIYDVLRNYLVGLITVMGIVAILNTIGLTILGIEHAVFFGVLAAMLTIFPYVGIFIGSLIPALFALATKDSAWYAGGVILWFQLVQTLEGNFITPKIVGGKASLNPLVSLLSFFLGGMLFGILGMILALPILAMLKVIFDALPETSAYGFLLSEPNDSYILSEQQKKRKMEKQKRAEQKKKKESE</sequence>
<evidence type="ECO:0000256" key="8">
    <source>
        <dbReference type="SAM" id="Phobius"/>
    </source>
</evidence>
<feature type="transmembrane region" description="Helical" evidence="8">
    <location>
        <begin position="301"/>
        <end position="325"/>
    </location>
</feature>
<dbReference type="PANTHER" id="PTHR21716">
    <property type="entry name" value="TRANSMEMBRANE PROTEIN"/>
    <property type="match status" value="1"/>
</dbReference>
<evidence type="ECO:0000256" key="4">
    <source>
        <dbReference type="ARBA" id="ARBA00022475"/>
    </source>
</evidence>
<evidence type="ECO:0000256" key="1">
    <source>
        <dbReference type="ARBA" id="ARBA00004651"/>
    </source>
</evidence>
<comment type="subcellular location">
    <subcellularLocation>
        <location evidence="1">Cell membrane</location>
        <topology evidence="1">Multi-pass membrane protein</topology>
    </subcellularLocation>
</comment>
<dbReference type="InterPro" id="IPR002549">
    <property type="entry name" value="AI-2E-like"/>
</dbReference>
<evidence type="ECO:0000313" key="9">
    <source>
        <dbReference type="EMBL" id="MBA5629170.1"/>
    </source>
</evidence>
<feature type="transmembrane region" description="Helical" evidence="8">
    <location>
        <begin position="61"/>
        <end position="83"/>
    </location>
</feature>
<dbReference type="EMBL" id="JACDZE010000001">
    <property type="protein sequence ID" value="MBA5629170.1"/>
    <property type="molecule type" value="Genomic_DNA"/>
</dbReference>
<feature type="transmembrane region" description="Helical" evidence="8">
    <location>
        <begin position="230"/>
        <end position="257"/>
    </location>
</feature>
<dbReference type="RefSeq" id="WP_182042736.1">
    <property type="nucleotide sequence ID" value="NZ_JACDZE010000001.1"/>
</dbReference>
<keyword evidence="6 8" id="KW-1133">Transmembrane helix</keyword>
<evidence type="ECO:0000256" key="6">
    <source>
        <dbReference type="ARBA" id="ARBA00022989"/>
    </source>
</evidence>
<reference evidence="9 10" key="1">
    <citation type="submission" date="2020-07" db="EMBL/GenBank/DDBJ databases">
        <title>Moheibacter lacus sp. nov., a member of the family Flavobacteriaceae isolated from freshwater lake sediment.</title>
        <authorList>
            <person name="Liu Y."/>
        </authorList>
    </citation>
    <scope>NUCLEOTIDE SEQUENCE [LARGE SCALE GENOMIC DNA]</scope>
    <source>
        <strain evidence="9 10">BDHS18</strain>
    </source>
</reference>
<keyword evidence="3" id="KW-0813">Transport</keyword>
<keyword evidence="7 8" id="KW-0472">Membrane</keyword>
<dbReference type="GO" id="GO:0005886">
    <property type="term" value="C:plasma membrane"/>
    <property type="evidence" value="ECO:0007669"/>
    <property type="project" value="UniProtKB-SubCell"/>
</dbReference>
<feature type="transmembrane region" description="Helical" evidence="8">
    <location>
        <begin position="16"/>
        <end position="49"/>
    </location>
</feature>
<evidence type="ECO:0000256" key="3">
    <source>
        <dbReference type="ARBA" id="ARBA00022448"/>
    </source>
</evidence>
<dbReference type="Proteomes" id="UP000552241">
    <property type="component" value="Unassembled WGS sequence"/>
</dbReference>
<accession>A0A838ZMV6</accession>
<evidence type="ECO:0000313" key="10">
    <source>
        <dbReference type="Proteomes" id="UP000552241"/>
    </source>
</evidence>
<evidence type="ECO:0000256" key="7">
    <source>
        <dbReference type="ARBA" id="ARBA00023136"/>
    </source>
</evidence>
<protein>
    <submittedName>
        <fullName evidence="9">AI-2E family transporter</fullName>
    </submittedName>
</protein>
<dbReference type="AlphaFoldDB" id="A0A838ZMV6"/>
<evidence type="ECO:0000256" key="5">
    <source>
        <dbReference type="ARBA" id="ARBA00022692"/>
    </source>
</evidence>
<evidence type="ECO:0000256" key="2">
    <source>
        <dbReference type="ARBA" id="ARBA00009773"/>
    </source>
</evidence>
<feature type="transmembrane region" description="Helical" evidence="8">
    <location>
        <begin position="264"/>
        <end position="281"/>
    </location>
</feature>
<name>A0A838ZMV6_9FLAO</name>
<feature type="transmembrane region" description="Helical" evidence="8">
    <location>
        <begin position="148"/>
        <end position="168"/>
    </location>
</feature>
<comment type="similarity">
    <text evidence="2">Belongs to the autoinducer-2 exporter (AI-2E) (TC 2.A.86) family.</text>
</comment>
<keyword evidence="4" id="KW-1003">Cell membrane</keyword>
<keyword evidence="10" id="KW-1185">Reference proteome</keyword>
<proteinExistence type="inferred from homology"/>
<gene>
    <name evidence="9" type="ORF">HU137_05220</name>
</gene>
<dbReference type="PANTHER" id="PTHR21716:SF53">
    <property type="entry name" value="PERMEASE PERM-RELATED"/>
    <property type="match status" value="1"/>
</dbReference>
<feature type="transmembrane region" description="Helical" evidence="8">
    <location>
        <begin position="202"/>
        <end position="224"/>
    </location>
</feature>
<organism evidence="9 10">
    <name type="scientific">Moheibacter lacus</name>
    <dbReference type="NCBI Taxonomy" id="2745851"/>
    <lineage>
        <taxon>Bacteria</taxon>
        <taxon>Pseudomonadati</taxon>
        <taxon>Bacteroidota</taxon>
        <taxon>Flavobacteriia</taxon>
        <taxon>Flavobacteriales</taxon>
        <taxon>Weeksellaceae</taxon>
        <taxon>Moheibacter</taxon>
    </lineage>
</organism>
<keyword evidence="5 8" id="KW-0812">Transmembrane</keyword>